<dbReference type="CDD" id="cd14566">
    <property type="entry name" value="DSP_MKP_classII"/>
    <property type="match status" value="1"/>
</dbReference>
<evidence type="ECO:0000256" key="2">
    <source>
        <dbReference type="ARBA" id="ARBA00013064"/>
    </source>
</evidence>
<evidence type="ECO:0000256" key="4">
    <source>
        <dbReference type="ARBA" id="ARBA00022912"/>
    </source>
</evidence>
<dbReference type="InterPro" id="IPR029021">
    <property type="entry name" value="Prot-tyrosine_phosphatase-like"/>
</dbReference>
<dbReference type="STRING" id="151549.A0A4C1ZZX9"/>
<dbReference type="GO" id="GO:0017017">
    <property type="term" value="F:MAP kinase tyrosine/serine/threonine phosphatase activity"/>
    <property type="evidence" value="ECO:0007669"/>
    <property type="project" value="TreeGrafter"/>
</dbReference>
<evidence type="ECO:0000313" key="8">
    <source>
        <dbReference type="EMBL" id="GBP92245.1"/>
    </source>
</evidence>
<proteinExistence type="inferred from homology"/>
<dbReference type="GO" id="GO:0005829">
    <property type="term" value="C:cytosol"/>
    <property type="evidence" value="ECO:0007669"/>
    <property type="project" value="TreeGrafter"/>
</dbReference>
<dbReference type="EC" id="3.1.3.48" evidence="2"/>
<comment type="similarity">
    <text evidence="1">Belongs to the protein-tyrosine phosphatase family. Non-receptor class dual specificity subfamily.</text>
</comment>
<keyword evidence="4" id="KW-0904">Protein phosphatase</keyword>
<accession>A0A4C1ZZX9</accession>
<dbReference type="GO" id="GO:0008330">
    <property type="term" value="F:protein tyrosine/threonine phosphatase activity"/>
    <property type="evidence" value="ECO:0007669"/>
    <property type="project" value="TreeGrafter"/>
</dbReference>
<dbReference type="Gene3D" id="3.90.190.10">
    <property type="entry name" value="Protein tyrosine phosphatase superfamily"/>
    <property type="match status" value="1"/>
</dbReference>
<sequence>MKFSRYTDRRSGLFWPFPQLSVARYAALGTCCICSQNFRAAKAGSTCLDLVYRLEISFKEFGICASYLLTIYAGAERRRRSERRVPRRFMVEYSDVELLNGVTTKGKRDDRAPSSAAWAAGSPGRGAAWAAIERRRAGAGGGARAATLGPPPSARRPPFTDGSMPRRPTRTRCADFAVLSLREPRIMSLRISGSGCEDALSSGSSSECEEGPPHGPHQDFPVEILPNLFLGNSTNSEDCDALARHNIKYVLNVTPDLPNTFESAGGGIHYLKIPIADHWSQNLAVHFPQAIRFIDEAMSARVGVLVHCVAGVSRSVTVTLAYLMQRHRLSLCDAFELVRARKTDIAPNFHFMRQLHSFERDLGLHERSASLTKVLEDLGVRDSSAAPDSGALSASADSGAPLLLRGGGVAGAAAAAARGAAPCGCAPQPLGVSPDSGIEFDRWSAARDTPQ</sequence>
<evidence type="ECO:0000313" key="9">
    <source>
        <dbReference type="Proteomes" id="UP000299102"/>
    </source>
</evidence>
<dbReference type="InterPro" id="IPR000340">
    <property type="entry name" value="Dual-sp_phosphatase_cat-dom"/>
</dbReference>
<dbReference type="Pfam" id="PF00782">
    <property type="entry name" value="DSPc"/>
    <property type="match status" value="1"/>
</dbReference>
<dbReference type="InterPro" id="IPR020422">
    <property type="entry name" value="TYR_PHOSPHATASE_DUAL_dom"/>
</dbReference>
<organism evidence="8 9">
    <name type="scientific">Eumeta variegata</name>
    <name type="common">Bagworm moth</name>
    <name type="synonym">Eumeta japonica</name>
    <dbReference type="NCBI Taxonomy" id="151549"/>
    <lineage>
        <taxon>Eukaryota</taxon>
        <taxon>Metazoa</taxon>
        <taxon>Ecdysozoa</taxon>
        <taxon>Arthropoda</taxon>
        <taxon>Hexapoda</taxon>
        <taxon>Insecta</taxon>
        <taxon>Pterygota</taxon>
        <taxon>Neoptera</taxon>
        <taxon>Endopterygota</taxon>
        <taxon>Lepidoptera</taxon>
        <taxon>Glossata</taxon>
        <taxon>Ditrysia</taxon>
        <taxon>Tineoidea</taxon>
        <taxon>Psychidae</taxon>
        <taxon>Oiketicinae</taxon>
        <taxon>Eumeta</taxon>
    </lineage>
</organism>
<dbReference type="AlphaFoldDB" id="A0A4C1ZZX9"/>
<feature type="domain" description="Tyrosine-protein phosphatase" evidence="6">
    <location>
        <begin position="220"/>
        <end position="364"/>
    </location>
</feature>
<evidence type="ECO:0000256" key="3">
    <source>
        <dbReference type="ARBA" id="ARBA00022801"/>
    </source>
</evidence>
<dbReference type="SMART" id="SM00195">
    <property type="entry name" value="DSPc"/>
    <property type="match status" value="1"/>
</dbReference>
<dbReference type="GO" id="GO:0033550">
    <property type="term" value="F:MAP kinase tyrosine phosphatase activity"/>
    <property type="evidence" value="ECO:0007669"/>
    <property type="project" value="TreeGrafter"/>
</dbReference>
<feature type="region of interest" description="Disordered" evidence="5">
    <location>
        <begin position="140"/>
        <end position="168"/>
    </location>
</feature>
<keyword evidence="9" id="KW-1185">Reference proteome</keyword>
<dbReference type="OrthoDB" id="165342at2759"/>
<dbReference type="PROSITE" id="PS50056">
    <property type="entry name" value="TYR_PHOSPHATASE_2"/>
    <property type="match status" value="1"/>
</dbReference>
<dbReference type="PANTHER" id="PTHR10159">
    <property type="entry name" value="DUAL SPECIFICITY PROTEIN PHOSPHATASE"/>
    <property type="match status" value="1"/>
</dbReference>
<dbReference type="InterPro" id="IPR000387">
    <property type="entry name" value="Tyr_Pase_dom"/>
</dbReference>
<name>A0A4C1ZZX9_EUMVA</name>
<dbReference type="PROSITE" id="PS50054">
    <property type="entry name" value="TYR_PHOSPHATASE_DUAL"/>
    <property type="match status" value="1"/>
</dbReference>
<evidence type="ECO:0000256" key="5">
    <source>
        <dbReference type="SAM" id="MobiDB-lite"/>
    </source>
</evidence>
<evidence type="ECO:0000259" key="6">
    <source>
        <dbReference type="PROSITE" id="PS50054"/>
    </source>
</evidence>
<dbReference type="Proteomes" id="UP000299102">
    <property type="component" value="Unassembled WGS sequence"/>
</dbReference>
<dbReference type="EMBL" id="BGZK01002252">
    <property type="protein sequence ID" value="GBP92245.1"/>
    <property type="molecule type" value="Genomic_DNA"/>
</dbReference>
<protein>
    <recommendedName>
        <fullName evidence="2">protein-tyrosine-phosphatase</fullName>
        <ecNumber evidence="2">3.1.3.48</ecNumber>
    </recommendedName>
</protein>
<evidence type="ECO:0000259" key="7">
    <source>
        <dbReference type="PROSITE" id="PS50056"/>
    </source>
</evidence>
<dbReference type="GO" id="GO:0043409">
    <property type="term" value="P:negative regulation of MAPK cascade"/>
    <property type="evidence" value="ECO:0007669"/>
    <property type="project" value="TreeGrafter"/>
</dbReference>
<comment type="caution">
    <text evidence="8">The sequence shown here is derived from an EMBL/GenBank/DDBJ whole genome shotgun (WGS) entry which is preliminary data.</text>
</comment>
<dbReference type="SUPFAM" id="SSF52799">
    <property type="entry name" value="(Phosphotyrosine protein) phosphatases II"/>
    <property type="match status" value="1"/>
</dbReference>
<dbReference type="PANTHER" id="PTHR10159:SF519">
    <property type="entry name" value="DUAL SPECIFICITY PROTEIN PHOSPHATASE MPK3"/>
    <property type="match status" value="1"/>
</dbReference>
<keyword evidence="3" id="KW-0378">Hydrolase</keyword>
<feature type="domain" description="Tyrosine specific protein phosphatases" evidence="7">
    <location>
        <begin position="285"/>
        <end position="342"/>
    </location>
</feature>
<evidence type="ECO:0000256" key="1">
    <source>
        <dbReference type="ARBA" id="ARBA00008601"/>
    </source>
</evidence>
<gene>
    <name evidence="8" type="primary">DUSP9</name>
    <name evidence="8" type="ORF">EVAR_67127_1</name>
</gene>
<reference evidence="8 9" key="1">
    <citation type="journal article" date="2019" name="Commun. Biol.">
        <title>The bagworm genome reveals a unique fibroin gene that provides high tensile strength.</title>
        <authorList>
            <person name="Kono N."/>
            <person name="Nakamura H."/>
            <person name="Ohtoshi R."/>
            <person name="Tomita M."/>
            <person name="Numata K."/>
            <person name="Arakawa K."/>
        </authorList>
    </citation>
    <scope>NUCLEOTIDE SEQUENCE [LARGE SCALE GENOMIC DNA]</scope>
</reference>